<dbReference type="PANTHER" id="PTHR43004:SF19">
    <property type="entry name" value="BINDING MONOOXYGENASE, PUTATIVE (JCVI)-RELATED"/>
    <property type="match status" value="1"/>
</dbReference>
<name>A0ABX2EA29_9BURK</name>
<dbReference type="Gene3D" id="3.50.50.60">
    <property type="entry name" value="FAD/NAD(P)-binding domain"/>
    <property type="match status" value="1"/>
</dbReference>
<evidence type="ECO:0000256" key="1">
    <source>
        <dbReference type="ARBA" id="ARBA00001974"/>
    </source>
</evidence>
<keyword evidence="3" id="KW-0274">FAD</keyword>
<evidence type="ECO:0000256" key="3">
    <source>
        <dbReference type="ARBA" id="ARBA00022827"/>
    </source>
</evidence>
<dbReference type="InterPro" id="IPR036188">
    <property type="entry name" value="FAD/NAD-bd_sf"/>
</dbReference>
<protein>
    <submittedName>
        <fullName evidence="6">FAD-dependent oxidoreductase</fullName>
    </submittedName>
</protein>
<accession>A0ABX2EA29</accession>
<dbReference type="RefSeq" id="WP_173119934.1">
    <property type="nucleotide sequence ID" value="NZ_JABRWJ010000001.1"/>
</dbReference>
<proteinExistence type="predicted"/>
<gene>
    <name evidence="6" type="ORF">HLB44_01640</name>
</gene>
<feature type="domain" description="FAD-binding" evidence="5">
    <location>
        <begin position="25"/>
        <end position="395"/>
    </location>
</feature>
<dbReference type="EMBL" id="JABRWJ010000001">
    <property type="protein sequence ID" value="NRF65678.1"/>
    <property type="molecule type" value="Genomic_DNA"/>
</dbReference>
<evidence type="ECO:0000256" key="2">
    <source>
        <dbReference type="ARBA" id="ARBA00022630"/>
    </source>
</evidence>
<dbReference type="SUPFAM" id="SSF51905">
    <property type="entry name" value="FAD/NAD(P)-binding domain"/>
    <property type="match status" value="1"/>
</dbReference>
<keyword evidence="7" id="KW-1185">Reference proteome</keyword>
<dbReference type="Proteomes" id="UP000737171">
    <property type="component" value="Unassembled WGS sequence"/>
</dbReference>
<dbReference type="InterPro" id="IPR050641">
    <property type="entry name" value="RIFMO-like"/>
</dbReference>
<dbReference type="InterPro" id="IPR002938">
    <property type="entry name" value="FAD-bd"/>
</dbReference>
<dbReference type="NCBIfam" id="NF006002">
    <property type="entry name" value="PRK08132.1"/>
    <property type="match status" value="1"/>
</dbReference>
<reference evidence="6 7" key="1">
    <citation type="submission" date="2020-05" db="EMBL/GenBank/DDBJ databases">
        <title>Aquincola sp. isolate from soil.</title>
        <authorList>
            <person name="Han J."/>
            <person name="Kim D.-U."/>
        </authorList>
    </citation>
    <scope>NUCLEOTIDE SEQUENCE [LARGE SCALE GENOMIC DNA]</scope>
    <source>
        <strain evidence="6 7">S2</strain>
    </source>
</reference>
<evidence type="ECO:0000313" key="7">
    <source>
        <dbReference type="Proteomes" id="UP000737171"/>
    </source>
</evidence>
<evidence type="ECO:0000259" key="5">
    <source>
        <dbReference type="Pfam" id="PF01494"/>
    </source>
</evidence>
<dbReference type="Pfam" id="PF01494">
    <property type="entry name" value="FAD_binding_3"/>
    <property type="match status" value="1"/>
</dbReference>
<dbReference type="PANTHER" id="PTHR43004">
    <property type="entry name" value="TRK SYSTEM POTASSIUM UPTAKE PROTEIN"/>
    <property type="match status" value="1"/>
</dbReference>
<comment type="caution">
    <text evidence="6">The sequence shown here is derived from an EMBL/GenBank/DDBJ whole genome shotgun (WGS) entry which is preliminary data.</text>
</comment>
<dbReference type="Gene3D" id="3.40.30.120">
    <property type="match status" value="1"/>
</dbReference>
<organism evidence="6 7">
    <name type="scientific">Pseudaquabacterium terrae</name>
    <dbReference type="NCBI Taxonomy" id="2732868"/>
    <lineage>
        <taxon>Bacteria</taxon>
        <taxon>Pseudomonadati</taxon>
        <taxon>Pseudomonadota</taxon>
        <taxon>Betaproteobacteria</taxon>
        <taxon>Burkholderiales</taxon>
        <taxon>Sphaerotilaceae</taxon>
        <taxon>Pseudaquabacterium</taxon>
    </lineage>
</organism>
<comment type="cofactor">
    <cofactor evidence="1">
        <name>FAD</name>
        <dbReference type="ChEBI" id="CHEBI:57692"/>
    </cofactor>
</comment>
<keyword evidence="2" id="KW-0285">Flavoprotein</keyword>
<feature type="region of interest" description="Disordered" evidence="4">
    <location>
        <begin position="216"/>
        <end position="237"/>
    </location>
</feature>
<sequence length="583" mass="63832">MDYQQLTFAYRRSADQDAAAPKRHPVIVVGAGPVGLSLAIDLAQRGQRVVLLDNDDRLSTGSRAICFAKRTLEIFDRLGVGERMVDKGVSWNLGRVFFHEQQVYEFDLLPEHGHERPAFINLQQYYVEGYLAERAAELPLIELRWKNKVAGVEQFADHARLTVETPEGHYAIEADYLIACDGSRSAVRQLIGQESHGRTFKDRFLIADVRMAAARPAPGRSQAAESPLGGQRRGEAASVGADSLPAERWFWFDPPFHPGQSVLLHRQPDGVWRIDFQLGWDANPDEEKKPEHIIPRVKALLAASANPALREAEFTLEWASVYTFSCLRMDAFRHGRVLFAGDSAHGVSPFGARGANSGVQDAENLAWKLAAVLQSGAPDALLDSYATEREFAADENILNSTRATDFITPKSEISRVFRDAVLQLAREHGFARTLVNSGRLSVPATLRDSALNTPDRDVFAGRMVPGAPAVDAPLRGPDGHPGWLLRQLGDGFTLLLGDGPDTARIATELRAAAVGLAPLKLLTIGAAGSDAPFIDSEGCIAQRYDLQPGTAVLLRPDQHVCARWRRPDGDALRAALRRALASA</sequence>
<evidence type="ECO:0000313" key="6">
    <source>
        <dbReference type="EMBL" id="NRF65678.1"/>
    </source>
</evidence>
<dbReference type="Gene3D" id="3.30.70.2450">
    <property type="match status" value="1"/>
</dbReference>
<dbReference type="PRINTS" id="PR00420">
    <property type="entry name" value="RNGMNOXGNASE"/>
</dbReference>
<evidence type="ECO:0000256" key="4">
    <source>
        <dbReference type="SAM" id="MobiDB-lite"/>
    </source>
</evidence>